<organism evidence="3 4">
    <name type="scientific">SAR92 bacterium BACL26 MAG-121220-bin70</name>
    <dbReference type="NCBI Taxonomy" id="1655626"/>
    <lineage>
        <taxon>Bacteria</taxon>
        <taxon>Pseudomonadati</taxon>
        <taxon>Pseudomonadota</taxon>
        <taxon>Gammaproteobacteria</taxon>
        <taxon>Cellvibrionales</taxon>
        <taxon>Porticoccaceae</taxon>
        <taxon>SAR92 clade</taxon>
    </lineage>
</organism>
<evidence type="ECO:0000256" key="1">
    <source>
        <dbReference type="ARBA" id="ARBA00022763"/>
    </source>
</evidence>
<dbReference type="EMBL" id="LICA01000140">
    <property type="protein sequence ID" value="KRO94625.1"/>
    <property type="molecule type" value="Genomic_DNA"/>
</dbReference>
<dbReference type="PANTHER" id="PTHR42942">
    <property type="entry name" value="6-O-METHYLGUANINE DNA METHYLTRANSFERASE"/>
    <property type="match status" value="1"/>
</dbReference>
<name>A0A0R2U525_9GAMM</name>
<dbReference type="SUPFAM" id="SSF46767">
    <property type="entry name" value="Methylated DNA-protein cysteine methyltransferase, C-terminal domain"/>
    <property type="match status" value="1"/>
</dbReference>
<evidence type="ECO:0000313" key="3">
    <source>
        <dbReference type="EMBL" id="KRO94625.1"/>
    </source>
</evidence>
<keyword evidence="3" id="KW-0489">Methyltransferase</keyword>
<dbReference type="Pfam" id="PF01035">
    <property type="entry name" value="DNA_binding_1"/>
    <property type="match status" value="1"/>
</dbReference>
<feature type="domain" description="Methylated-DNA-[protein]-cysteine S-methyltransferase DNA binding" evidence="2">
    <location>
        <begin position="9"/>
        <end position="87"/>
    </location>
</feature>
<dbReference type="InterPro" id="IPR036217">
    <property type="entry name" value="MethylDNA_cys_MeTrfase_DNAb"/>
</dbReference>
<dbReference type="Proteomes" id="UP000051213">
    <property type="component" value="Unassembled WGS sequence"/>
</dbReference>
<dbReference type="CDD" id="cd06445">
    <property type="entry name" value="ATase"/>
    <property type="match status" value="1"/>
</dbReference>
<keyword evidence="1" id="KW-0227">DNA damage</keyword>
<keyword evidence="3" id="KW-0808">Transferase</keyword>
<sequence length="103" mass="11253">MDINDRNIRLYSVIQGIPLGKVATYGQIASLAGLPGAARLVGKILSGLPADTKLPWHRVINAAGKISLPQNSDSFTEQIKRLTEEKVLICGNAIKLSEFKWRP</sequence>
<comment type="caution">
    <text evidence="3">The sequence shown here is derived from an EMBL/GenBank/DDBJ whole genome shotgun (WGS) entry which is preliminary data.</text>
</comment>
<dbReference type="PANTHER" id="PTHR42942:SF1">
    <property type="entry name" value="ALKYLTRANSFERASE-LIKE PROTEIN 1"/>
    <property type="match status" value="1"/>
</dbReference>
<protein>
    <submittedName>
        <fullName evidence="3">Cysteine methyltransferase</fullName>
    </submittedName>
</protein>
<dbReference type="InterPro" id="IPR052520">
    <property type="entry name" value="ATL_DNA_repair"/>
</dbReference>
<dbReference type="InterPro" id="IPR036388">
    <property type="entry name" value="WH-like_DNA-bd_sf"/>
</dbReference>
<gene>
    <name evidence="3" type="ORF">ABS24_10120</name>
</gene>
<dbReference type="AlphaFoldDB" id="A0A0R2U525"/>
<evidence type="ECO:0000259" key="2">
    <source>
        <dbReference type="Pfam" id="PF01035"/>
    </source>
</evidence>
<accession>A0A0R2U525</accession>
<proteinExistence type="predicted"/>
<dbReference type="GO" id="GO:0032259">
    <property type="term" value="P:methylation"/>
    <property type="evidence" value="ECO:0007669"/>
    <property type="project" value="UniProtKB-KW"/>
</dbReference>
<dbReference type="Gene3D" id="1.10.10.10">
    <property type="entry name" value="Winged helix-like DNA-binding domain superfamily/Winged helix DNA-binding domain"/>
    <property type="match status" value="1"/>
</dbReference>
<dbReference type="GO" id="GO:0006281">
    <property type="term" value="P:DNA repair"/>
    <property type="evidence" value="ECO:0007669"/>
    <property type="project" value="InterPro"/>
</dbReference>
<reference evidence="3 4" key="1">
    <citation type="submission" date="2015-10" db="EMBL/GenBank/DDBJ databases">
        <title>Metagenome-Assembled Genomes uncover a global brackish microbiome.</title>
        <authorList>
            <person name="Hugerth L.W."/>
            <person name="Larsson J."/>
            <person name="Alneberg J."/>
            <person name="Lindh M.V."/>
            <person name="Legrand C."/>
            <person name="Pinhassi J."/>
            <person name="Andersson A.F."/>
        </authorList>
    </citation>
    <scope>NUCLEOTIDE SEQUENCE [LARGE SCALE GENOMIC DNA]</scope>
    <source>
        <strain evidence="3">BACL26 MAG-121220-bin70</strain>
    </source>
</reference>
<dbReference type="InterPro" id="IPR014048">
    <property type="entry name" value="MethylDNA_cys_MeTrfase_DNA-bd"/>
</dbReference>
<evidence type="ECO:0000313" key="4">
    <source>
        <dbReference type="Proteomes" id="UP000051213"/>
    </source>
</evidence>
<dbReference type="GO" id="GO:0008168">
    <property type="term" value="F:methyltransferase activity"/>
    <property type="evidence" value="ECO:0007669"/>
    <property type="project" value="UniProtKB-KW"/>
</dbReference>